<evidence type="ECO:0000313" key="4">
    <source>
        <dbReference type="EMBL" id="JAA66974.1"/>
    </source>
</evidence>
<organism evidence="4">
    <name type="scientific">Ixodes ricinus</name>
    <name type="common">Common tick</name>
    <name type="synonym">Acarus ricinus</name>
    <dbReference type="NCBI Taxonomy" id="34613"/>
    <lineage>
        <taxon>Eukaryota</taxon>
        <taxon>Metazoa</taxon>
        <taxon>Ecdysozoa</taxon>
        <taxon>Arthropoda</taxon>
        <taxon>Chelicerata</taxon>
        <taxon>Arachnida</taxon>
        <taxon>Acari</taxon>
        <taxon>Parasitiformes</taxon>
        <taxon>Ixodida</taxon>
        <taxon>Ixodoidea</taxon>
        <taxon>Ixodidae</taxon>
        <taxon>Ixodinae</taxon>
        <taxon>Ixodes</taxon>
    </lineage>
</organism>
<evidence type="ECO:0000256" key="2">
    <source>
        <dbReference type="ARBA" id="ARBA00022525"/>
    </source>
</evidence>
<reference evidence="4" key="1">
    <citation type="submission" date="2012-12" db="EMBL/GenBank/DDBJ databases">
        <title>Identification and characterization of a phenylalanine ammonia-lyase gene family in Isatis indigotica Fort.</title>
        <authorList>
            <person name="Liu Q."/>
            <person name="Chen J."/>
            <person name="Zhou X."/>
            <person name="Di P."/>
            <person name="Xiao Y."/>
            <person name="Xuan H."/>
            <person name="Zhang L."/>
            <person name="Chen W."/>
        </authorList>
    </citation>
    <scope>NUCLEOTIDE SEQUENCE</scope>
    <source>
        <tissue evidence="4">Salivary gland</tissue>
    </source>
</reference>
<dbReference type="Pfam" id="PF07771">
    <property type="entry name" value="TSGP1"/>
    <property type="match status" value="1"/>
</dbReference>
<feature type="signal peptide" evidence="3">
    <location>
        <begin position="1"/>
        <end position="21"/>
    </location>
</feature>
<evidence type="ECO:0000256" key="1">
    <source>
        <dbReference type="ARBA" id="ARBA00004613"/>
    </source>
</evidence>
<keyword evidence="2" id="KW-0964">Secreted</keyword>
<comment type="subcellular location">
    <subcellularLocation>
        <location evidence="1">Secreted</location>
    </subcellularLocation>
</comment>
<name>A0A0K8R917_IXORI</name>
<protein>
    <submittedName>
        <fullName evidence="4">Putative basic tail protein</fullName>
    </submittedName>
</protein>
<dbReference type="EMBL" id="GADI01006834">
    <property type="protein sequence ID" value="JAA66974.1"/>
    <property type="molecule type" value="mRNA"/>
</dbReference>
<accession>A0A0K8R917</accession>
<keyword evidence="3" id="KW-0732">Signal</keyword>
<evidence type="ECO:0000256" key="3">
    <source>
        <dbReference type="SAM" id="SignalP"/>
    </source>
</evidence>
<sequence>MGFTGVTLVLVSLAFFGSAAAHDCQNGTRLQSVDRHQSGQCQDTSFPYITNEVKGRKVNIMSIHILY</sequence>
<dbReference type="GO" id="GO:0005576">
    <property type="term" value="C:extracellular region"/>
    <property type="evidence" value="ECO:0007669"/>
    <property type="project" value="UniProtKB-SubCell"/>
</dbReference>
<dbReference type="AlphaFoldDB" id="A0A0K8R917"/>
<dbReference type="InterPro" id="IPR011694">
    <property type="entry name" value="Ixonnexin-like"/>
</dbReference>
<feature type="chain" id="PRO_5005516347" evidence="3">
    <location>
        <begin position="22"/>
        <end position="67"/>
    </location>
</feature>
<proteinExistence type="evidence at transcript level"/>